<gene>
    <name evidence="1" type="ORF">PVAP13_7KG294803</name>
</gene>
<evidence type="ECO:0000313" key="1">
    <source>
        <dbReference type="EMBL" id="KAG2574161.1"/>
    </source>
</evidence>
<evidence type="ECO:0000313" key="2">
    <source>
        <dbReference type="Proteomes" id="UP000823388"/>
    </source>
</evidence>
<comment type="caution">
    <text evidence="1">The sequence shown here is derived from an EMBL/GenBank/DDBJ whole genome shotgun (WGS) entry which is preliminary data.</text>
</comment>
<protein>
    <submittedName>
        <fullName evidence="1">Uncharacterized protein</fullName>
    </submittedName>
</protein>
<name>A0A8T0QGS2_PANVG</name>
<organism evidence="1 2">
    <name type="scientific">Panicum virgatum</name>
    <name type="common">Blackwell switchgrass</name>
    <dbReference type="NCBI Taxonomy" id="38727"/>
    <lineage>
        <taxon>Eukaryota</taxon>
        <taxon>Viridiplantae</taxon>
        <taxon>Streptophyta</taxon>
        <taxon>Embryophyta</taxon>
        <taxon>Tracheophyta</taxon>
        <taxon>Spermatophyta</taxon>
        <taxon>Magnoliopsida</taxon>
        <taxon>Liliopsida</taxon>
        <taxon>Poales</taxon>
        <taxon>Poaceae</taxon>
        <taxon>PACMAD clade</taxon>
        <taxon>Panicoideae</taxon>
        <taxon>Panicodae</taxon>
        <taxon>Paniceae</taxon>
        <taxon>Panicinae</taxon>
        <taxon>Panicum</taxon>
        <taxon>Panicum sect. Hiantes</taxon>
    </lineage>
</organism>
<accession>A0A8T0QGS2</accession>
<dbReference type="AlphaFoldDB" id="A0A8T0QGS2"/>
<sequence length="178" mass="19623">MLSVRCDLSLCIGEGSLELPRELFVPGRHLGCQRRICCWASVLCGGSASFVFGWLSRLLLLCSADGRWAFSVFDPSRQVLSGGGSFGFTMIWSLPAEYLEASTMIPADWSLWASPAFPLLCKSAMAMEKKNRAPRDLLIISIFFGVLCVKGDVTVYQFNVSFLSQIRKIGIVIIICLV</sequence>
<dbReference type="Proteomes" id="UP000823388">
    <property type="component" value="Chromosome 7K"/>
</dbReference>
<keyword evidence="2" id="KW-1185">Reference proteome</keyword>
<reference evidence="1" key="1">
    <citation type="submission" date="2020-05" db="EMBL/GenBank/DDBJ databases">
        <title>WGS assembly of Panicum virgatum.</title>
        <authorList>
            <person name="Lovell J.T."/>
            <person name="Jenkins J."/>
            <person name="Shu S."/>
            <person name="Juenger T.E."/>
            <person name="Schmutz J."/>
        </authorList>
    </citation>
    <scope>NUCLEOTIDE SEQUENCE</scope>
    <source>
        <strain evidence="1">AP13</strain>
    </source>
</reference>
<dbReference type="EMBL" id="CM029049">
    <property type="protein sequence ID" value="KAG2574161.1"/>
    <property type="molecule type" value="Genomic_DNA"/>
</dbReference>
<proteinExistence type="predicted"/>